<keyword evidence="3 10" id="KW-0716">Sensory transduction</keyword>
<gene>
    <name evidence="12" type="primary">Or63a</name>
</gene>
<sequence length="460" mass="54566">MRRGFLPLLLNYLIKTRPEPRPPDRPYKWTINTISPRLGNMYSPEEEAELKRRNYRSIREMIRLAYTVGFNLMDPSRCGQVLRIWTIILSLSSLASLYGHWQMFLRYIQDIPRIVETVSTALQFLTSIAKMWYFLFAHQQIYDLLRRARCHELLLKCELFYRMSDLPVIRTLRQQVESTMDRYWASTRRQLLIYLYSCICITSNYFINSFASNLYRYFTRPKGTYDIVLPLPSLYPAWEDKGLTFPYYYIQMYLETCSLYICGMCAVSFDGVFIVLCLHSVGLMKSLNQMIELSTSELVPPERRVEYLRCCIYQYQRVADFAAEVNDCFRHITFSQFLLSLFGWGMALFQMSEGFGSNSSITMIRMTMYLIAAGYQIVVYCYNGQRFTTASEQIGEAFYEVRWYGESREFRHLIRMMLMRTNRGFRLDVSWFMQMSLPTLMAMVRTSGQYFLLLQNVNQK</sequence>
<evidence type="ECO:0000256" key="3">
    <source>
        <dbReference type="ARBA" id="ARBA00022606"/>
    </source>
</evidence>
<evidence type="ECO:0000256" key="4">
    <source>
        <dbReference type="ARBA" id="ARBA00022692"/>
    </source>
</evidence>
<evidence type="ECO:0000256" key="8">
    <source>
        <dbReference type="ARBA" id="ARBA00023170"/>
    </source>
</evidence>
<accession>A0AB39ZDJ4</accession>
<keyword evidence="2" id="KW-1003">Cell membrane</keyword>
<evidence type="ECO:0000256" key="2">
    <source>
        <dbReference type="ARBA" id="ARBA00022475"/>
    </source>
</evidence>
<feature type="transmembrane region" description="Helical" evidence="10">
    <location>
        <begin position="332"/>
        <end position="351"/>
    </location>
</feature>
<protein>
    <recommendedName>
        <fullName evidence="10">Odorant receptor</fullName>
    </recommendedName>
</protein>
<keyword evidence="7 10" id="KW-0472">Membrane</keyword>
<dbReference type="RefSeq" id="XP_016933576.3">
    <property type="nucleotide sequence ID" value="XM_017078087.4"/>
</dbReference>
<dbReference type="PANTHER" id="PTHR21137">
    <property type="entry name" value="ODORANT RECEPTOR"/>
    <property type="match status" value="1"/>
</dbReference>
<feature type="transmembrane region" description="Helical" evidence="10">
    <location>
        <begin position="81"/>
        <end position="101"/>
    </location>
</feature>
<keyword evidence="9 10" id="KW-0807">Transducer</keyword>
<dbReference type="GO" id="GO:0004984">
    <property type="term" value="F:olfactory receptor activity"/>
    <property type="evidence" value="ECO:0007669"/>
    <property type="project" value="InterPro"/>
</dbReference>
<keyword evidence="5 10" id="KW-0552">Olfaction</keyword>
<organism evidence="11 12">
    <name type="scientific">Drosophila suzukii</name>
    <name type="common">Spotted-wing drosophila fruit fly</name>
    <dbReference type="NCBI Taxonomy" id="28584"/>
    <lineage>
        <taxon>Eukaryota</taxon>
        <taxon>Metazoa</taxon>
        <taxon>Ecdysozoa</taxon>
        <taxon>Arthropoda</taxon>
        <taxon>Hexapoda</taxon>
        <taxon>Insecta</taxon>
        <taxon>Pterygota</taxon>
        <taxon>Neoptera</taxon>
        <taxon>Endopterygota</taxon>
        <taxon>Diptera</taxon>
        <taxon>Brachycera</taxon>
        <taxon>Muscomorpha</taxon>
        <taxon>Ephydroidea</taxon>
        <taxon>Drosophilidae</taxon>
        <taxon>Drosophila</taxon>
        <taxon>Sophophora</taxon>
    </lineage>
</organism>
<name>A0AB39ZDJ4_DROSZ</name>
<dbReference type="GO" id="GO:0007165">
    <property type="term" value="P:signal transduction"/>
    <property type="evidence" value="ECO:0007669"/>
    <property type="project" value="UniProtKB-KW"/>
</dbReference>
<feature type="transmembrane region" description="Helical" evidence="10">
    <location>
        <begin position="363"/>
        <end position="382"/>
    </location>
</feature>
<feature type="transmembrane region" description="Helical" evidence="10">
    <location>
        <begin position="258"/>
        <end position="281"/>
    </location>
</feature>
<dbReference type="Pfam" id="PF02949">
    <property type="entry name" value="7tm_6"/>
    <property type="match status" value="1"/>
</dbReference>
<keyword evidence="11" id="KW-1185">Reference proteome</keyword>
<dbReference type="GeneID" id="108012661"/>
<feature type="transmembrane region" description="Helical" evidence="10">
    <location>
        <begin position="121"/>
        <end position="137"/>
    </location>
</feature>
<feature type="transmembrane region" description="Helical" evidence="10">
    <location>
        <begin position="191"/>
        <end position="211"/>
    </location>
</feature>
<evidence type="ECO:0000256" key="9">
    <source>
        <dbReference type="ARBA" id="ARBA00023224"/>
    </source>
</evidence>
<evidence type="ECO:0000256" key="6">
    <source>
        <dbReference type="ARBA" id="ARBA00022989"/>
    </source>
</evidence>
<evidence type="ECO:0000256" key="1">
    <source>
        <dbReference type="ARBA" id="ARBA00004651"/>
    </source>
</evidence>
<keyword evidence="6 10" id="KW-1133">Transmembrane helix</keyword>
<keyword evidence="4 10" id="KW-0812">Transmembrane</keyword>
<evidence type="ECO:0000313" key="11">
    <source>
        <dbReference type="Proteomes" id="UP001652628"/>
    </source>
</evidence>
<keyword evidence="8 10" id="KW-0675">Receptor</keyword>
<evidence type="ECO:0000256" key="5">
    <source>
        <dbReference type="ARBA" id="ARBA00022725"/>
    </source>
</evidence>
<comment type="similarity">
    <text evidence="10">Belongs to the insect chemoreceptor superfamily. Heteromeric odorant receptor channel (TC 1.A.69) family.</text>
</comment>
<dbReference type="GO" id="GO:0005549">
    <property type="term" value="F:odorant binding"/>
    <property type="evidence" value="ECO:0007669"/>
    <property type="project" value="InterPro"/>
</dbReference>
<dbReference type="GO" id="GO:0005886">
    <property type="term" value="C:plasma membrane"/>
    <property type="evidence" value="ECO:0007669"/>
    <property type="project" value="UniProtKB-SubCell"/>
</dbReference>
<comment type="caution">
    <text evidence="10">Lacks conserved residue(s) required for the propagation of feature annotation.</text>
</comment>
<reference evidence="12" key="1">
    <citation type="submission" date="2025-08" db="UniProtKB">
        <authorList>
            <consortium name="RefSeq"/>
        </authorList>
    </citation>
    <scope>IDENTIFICATION</scope>
</reference>
<proteinExistence type="inferred from homology"/>
<dbReference type="Proteomes" id="UP001652628">
    <property type="component" value="Chromosome 3"/>
</dbReference>
<evidence type="ECO:0000256" key="10">
    <source>
        <dbReference type="RuleBase" id="RU351113"/>
    </source>
</evidence>
<dbReference type="PANTHER" id="PTHR21137:SF35">
    <property type="entry name" value="ODORANT RECEPTOR 19A-RELATED"/>
    <property type="match status" value="1"/>
</dbReference>
<dbReference type="InterPro" id="IPR004117">
    <property type="entry name" value="7tm6_olfct_rcpt"/>
</dbReference>
<evidence type="ECO:0000256" key="7">
    <source>
        <dbReference type="ARBA" id="ARBA00023136"/>
    </source>
</evidence>
<comment type="subcellular location">
    <subcellularLocation>
        <location evidence="1 10">Cell membrane</location>
        <topology evidence="1 10">Multi-pass membrane protein</topology>
    </subcellularLocation>
</comment>
<evidence type="ECO:0000313" key="12">
    <source>
        <dbReference type="RefSeq" id="XP_016933576.3"/>
    </source>
</evidence>